<evidence type="ECO:0000259" key="7">
    <source>
        <dbReference type="PROSITE" id="PS50048"/>
    </source>
</evidence>
<keyword evidence="4" id="KW-0804">Transcription</keyword>
<comment type="caution">
    <text evidence="8">The sequence shown here is derived from an EMBL/GenBank/DDBJ whole genome shotgun (WGS) entry which is preliminary data.</text>
</comment>
<dbReference type="GO" id="GO:0005634">
    <property type="term" value="C:nucleus"/>
    <property type="evidence" value="ECO:0007669"/>
    <property type="project" value="UniProtKB-SubCell"/>
</dbReference>
<dbReference type="PROSITE" id="PS50048">
    <property type="entry name" value="ZN2_CY6_FUNGAL_2"/>
    <property type="match status" value="1"/>
</dbReference>
<dbReference type="GO" id="GO:0000976">
    <property type="term" value="F:transcription cis-regulatory region binding"/>
    <property type="evidence" value="ECO:0007669"/>
    <property type="project" value="TreeGrafter"/>
</dbReference>
<sequence length="730" mass="84658">MSRIWSYGHMVIPSSSPSYHHMKKSKSNPSNPSTPSTPPSPASDNTLAKIINPSNLPFNYSPDQPKPKHLKSCLRCRKHKTKCNYIETAPNACSSCIKRGITCQLEIVIPVKRSNIIKNLSNDIQLLKNLVDDLIKRDNYLKSICSKRGIKINGLVDIKSCQNNNINYNDYYDESESDESDDSDNDYIYSKNNNRKINNILSKFDNITPNLITPPNSNSISPNLSDIDLDLNTKIYSLDDTCYFSSIQINQFIDDFNSNYLPFIPIINPIISIENLFISNKLLFWSIIFIITCNTDIYNKFILKEILNFINSNDNNIENLNPIISILLISSFPTKIKSSKFNFDDDQLDTCIFQWLEICKLKFSNSKIFKNLNLIDDSEIEINETENLKNLWCSIFILGNFYGFRLGLKWSQSIDFILNDIKTKDNYLSKILNISILLSNLLDKFVFNNLNFQSNNNDDLLLFKSISNWKFNFNNFKKNSFNNNIGNENQINLLNLSFDFLELIFILFEPLNSNSNLNSQIDKIFKIISNFNSNLNLINSIIKFPIFLKISIEFICLILTKLSYNPYFLINYSNSNLIIYINLFNKLISFVEFNDTRFVFNTLMDFDSSIKFDSSLFDIFNLKNFKKNLIPGLINDLKFLNLKFNSINLNDSNRFLKIKSKFEINNSLNFDNYLSNFNNFRSQVDLVIIYSNEILKVSNNDNNSTTTNTIDSKQLINDDIDLFRNINWIN</sequence>
<dbReference type="Proteomes" id="UP000697127">
    <property type="component" value="Unassembled WGS sequence"/>
</dbReference>
<accession>A0A9P7BFL6</accession>
<dbReference type="InterPro" id="IPR051089">
    <property type="entry name" value="prtT"/>
</dbReference>
<proteinExistence type="predicted"/>
<dbReference type="SMART" id="SM00066">
    <property type="entry name" value="GAL4"/>
    <property type="match status" value="1"/>
</dbReference>
<dbReference type="Pfam" id="PF00172">
    <property type="entry name" value="Zn_clus"/>
    <property type="match status" value="1"/>
</dbReference>
<dbReference type="InterPro" id="IPR036864">
    <property type="entry name" value="Zn2-C6_fun-type_DNA-bd_sf"/>
</dbReference>
<name>A0A9P7BFL6_9ASCO</name>
<dbReference type="SUPFAM" id="SSF57701">
    <property type="entry name" value="Zn2/Cys6 DNA-binding domain"/>
    <property type="match status" value="1"/>
</dbReference>
<keyword evidence="5" id="KW-0539">Nucleus</keyword>
<dbReference type="AlphaFoldDB" id="A0A9P7BFL6"/>
<dbReference type="EMBL" id="PUHW01000103">
    <property type="protein sequence ID" value="KAG0689071.1"/>
    <property type="molecule type" value="Genomic_DNA"/>
</dbReference>
<feature type="region of interest" description="Disordered" evidence="6">
    <location>
        <begin position="16"/>
        <end position="46"/>
    </location>
</feature>
<evidence type="ECO:0000256" key="1">
    <source>
        <dbReference type="ARBA" id="ARBA00004123"/>
    </source>
</evidence>
<organism evidence="8 9">
    <name type="scientific">Pichia californica</name>
    <dbReference type="NCBI Taxonomy" id="460514"/>
    <lineage>
        <taxon>Eukaryota</taxon>
        <taxon>Fungi</taxon>
        <taxon>Dikarya</taxon>
        <taxon>Ascomycota</taxon>
        <taxon>Saccharomycotina</taxon>
        <taxon>Pichiomycetes</taxon>
        <taxon>Pichiales</taxon>
        <taxon>Pichiaceae</taxon>
        <taxon>Pichia</taxon>
    </lineage>
</organism>
<gene>
    <name evidence="8" type="ORF">C6P40_000173</name>
</gene>
<protein>
    <recommendedName>
        <fullName evidence="7">Zn(2)-C6 fungal-type domain-containing protein</fullName>
    </recommendedName>
</protein>
<dbReference type="InterPro" id="IPR001138">
    <property type="entry name" value="Zn2Cys6_DnaBD"/>
</dbReference>
<evidence type="ECO:0000256" key="3">
    <source>
        <dbReference type="ARBA" id="ARBA00023125"/>
    </source>
</evidence>
<dbReference type="Gene3D" id="4.10.240.10">
    <property type="entry name" value="Zn(2)-C6 fungal-type DNA-binding domain"/>
    <property type="match status" value="1"/>
</dbReference>
<evidence type="ECO:0000256" key="4">
    <source>
        <dbReference type="ARBA" id="ARBA00023163"/>
    </source>
</evidence>
<keyword evidence="2" id="KW-0805">Transcription regulation</keyword>
<dbReference type="PANTHER" id="PTHR31845:SF6">
    <property type="entry name" value="TRANSCRIPTION FACTOR SEF1-RELATED"/>
    <property type="match status" value="1"/>
</dbReference>
<dbReference type="PROSITE" id="PS00463">
    <property type="entry name" value="ZN2_CY6_FUNGAL_1"/>
    <property type="match status" value="1"/>
</dbReference>
<feature type="domain" description="Zn(2)-C6 fungal-type" evidence="7">
    <location>
        <begin position="72"/>
        <end position="105"/>
    </location>
</feature>
<comment type="subcellular location">
    <subcellularLocation>
        <location evidence="1">Nucleus</location>
    </subcellularLocation>
</comment>
<keyword evidence="3" id="KW-0238">DNA-binding</keyword>
<evidence type="ECO:0000313" key="8">
    <source>
        <dbReference type="EMBL" id="KAG0689071.1"/>
    </source>
</evidence>
<evidence type="ECO:0000256" key="6">
    <source>
        <dbReference type="SAM" id="MobiDB-lite"/>
    </source>
</evidence>
<dbReference type="PANTHER" id="PTHR31845">
    <property type="entry name" value="FINGER DOMAIN PROTEIN, PUTATIVE-RELATED"/>
    <property type="match status" value="1"/>
</dbReference>
<dbReference type="GO" id="GO:0000981">
    <property type="term" value="F:DNA-binding transcription factor activity, RNA polymerase II-specific"/>
    <property type="evidence" value="ECO:0007669"/>
    <property type="project" value="InterPro"/>
</dbReference>
<evidence type="ECO:0000313" key="9">
    <source>
        <dbReference type="Proteomes" id="UP000697127"/>
    </source>
</evidence>
<evidence type="ECO:0000256" key="5">
    <source>
        <dbReference type="ARBA" id="ARBA00023242"/>
    </source>
</evidence>
<reference evidence="8" key="1">
    <citation type="submission" date="2020-11" db="EMBL/GenBank/DDBJ databases">
        <title>Kefir isolates.</title>
        <authorList>
            <person name="Marcisauskas S."/>
            <person name="Kim Y."/>
            <person name="Blasche S."/>
        </authorList>
    </citation>
    <scope>NUCLEOTIDE SEQUENCE</scope>
    <source>
        <strain evidence="8">Olga-1</strain>
    </source>
</reference>
<dbReference type="GO" id="GO:0008270">
    <property type="term" value="F:zinc ion binding"/>
    <property type="evidence" value="ECO:0007669"/>
    <property type="project" value="InterPro"/>
</dbReference>
<dbReference type="CDD" id="cd00067">
    <property type="entry name" value="GAL4"/>
    <property type="match status" value="1"/>
</dbReference>
<evidence type="ECO:0000256" key="2">
    <source>
        <dbReference type="ARBA" id="ARBA00023015"/>
    </source>
</evidence>
<keyword evidence="9" id="KW-1185">Reference proteome</keyword>